<dbReference type="SMART" id="SM00065">
    <property type="entry name" value="GAF"/>
    <property type="match status" value="1"/>
</dbReference>
<dbReference type="SUPFAM" id="SSF55785">
    <property type="entry name" value="PYP-like sensor domain (PAS domain)"/>
    <property type="match status" value="2"/>
</dbReference>
<dbReference type="Pfam" id="PF13581">
    <property type="entry name" value="HATPase_c_2"/>
    <property type="match status" value="1"/>
</dbReference>
<dbReference type="Gene3D" id="3.30.450.20">
    <property type="entry name" value="PAS domain"/>
    <property type="match status" value="2"/>
</dbReference>
<dbReference type="CDD" id="cd16936">
    <property type="entry name" value="HATPase_RsbW-like"/>
    <property type="match status" value="1"/>
</dbReference>
<dbReference type="InterPro" id="IPR003594">
    <property type="entry name" value="HATPase_dom"/>
</dbReference>
<reference evidence="3 4" key="1">
    <citation type="submission" date="2024-06" db="EMBL/GenBank/DDBJ databases">
        <title>The Natural Products Discovery Center: Release of the First 8490 Sequenced Strains for Exploring Actinobacteria Biosynthetic Diversity.</title>
        <authorList>
            <person name="Kalkreuter E."/>
            <person name="Kautsar S.A."/>
            <person name="Yang D."/>
            <person name="Bader C.D."/>
            <person name="Teijaro C.N."/>
            <person name="Fluegel L."/>
            <person name="Davis C.M."/>
            <person name="Simpson J.R."/>
            <person name="Lauterbach L."/>
            <person name="Steele A.D."/>
            <person name="Gui C."/>
            <person name="Meng S."/>
            <person name="Li G."/>
            <person name="Viehrig K."/>
            <person name="Ye F."/>
            <person name="Su P."/>
            <person name="Kiefer A.F."/>
            <person name="Nichols A."/>
            <person name="Cepeda A.J."/>
            <person name="Yan W."/>
            <person name="Fan B."/>
            <person name="Jiang Y."/>
            <person name="Adhikari A."/>
            <person name="Zheng C.-J."/>
            <person name="Schuster L."/>
            <person name="Cowan T.M."/>
            <person name="Smanski M.J."/>
            <person name="Chevrette M.G."/>
            <person name="De Carvalho L.P.S."/>
            <person name="Shen B."/>
        </authorList>
    </citation>
    <scope>NUCLEOTIDE SEQUENCE [LARGE SCALE GENOMIC DNA]</scope>
    <source>
        <strain evidence="3 4">NPDC000632</strain>
    </source>
</reference>
<accession>A0ABV1VTZ4</accession>
<comment type="caution">
    <text evidence="3">The sequence shown here is derived from an EMBL/GenBank/DDBJ whole genome shotgun (WGS) entry which is preliminary data.</text>
</comment>
<protein>
    <submittedName>
        <fullName evidence="3">SpoIIE family protein phosphatase</fullName>
    </submittedName>
</protein>
<dbReference type="InterPro" id="IPR036457">
    <property type="entry name" value="PPM-type-like_dom_sf"/>
</dbReference>
<evidence type="ECO:0000313" key="3">
    <source>
        <dbReference type="EMBL" id="MER6909972.1"/>
    </source>
</evidence>
<dbReference type="InterPro" id="IPR003018">
    <property type="entry name" value="GAF"/>
</dbReference>
<feature type="domain" description="PAS" evidence="2">
    <location>
        <begin position="1"/>
        <end position="37"/>
    </location>
</feature>
<dbReference type="InterPro" id="IPR036890">
    <property type="entry name" value="HATPase_C_sf"/>
</dbReference>
<keyword evidence="4" id="KW-1185">Reference proteome</keyword>
<dbReference type="InterPro" id="IPR029016">
    <property type="entry name" value="GAF-like_dom_sf"/>
</dbReference>
<dbReference type="InterPro" id="IPR052016">
    <property type="entry name" value="Bact_Sigma-Reg"/>
</dbReference>
<dbReference type="CDD" id="cd00130">
    <property type="entry name" value="PAS"/>
    <property type="match status" value="2"/>
</dbReference>
<dbReference type="Gene3D" id="3.30.565.10">
    <property type="entry name" value="Histidine kinase-like ATPase, C-terminal domain"/>
    <property type="match status" value="1"/>
</dbReference>
<dbReference type="InterPro" id="IPR035965">
    <property type="entry name" value="PAS-like_dom_sf"/>
</dbReference>
<dbReference type="PROSITE" id="PS50112">
    <property type="entry name" value="PAS"/>
    <property type="match status" value="2"/>
</dbReference>
<keyword evidence="1" id="KW-0378">Hydrolase</keyword>
<dbReference type="Pfam" id="PF00989">
    <property type="entry name" value="PAS"/>
    <property type="match status" value="1"/>
</dbReference>
<dbReference type="Pfam" id="PF08448">
    <property type="entry name" value="PAS_4"/>
    <property type="match status" value="1"/>
</dbReference>
<evidence type="ECO:0000259" key="2">
    <source>
        <dbReference type="PROSITE" id="PS50112"/>
    </source>
</evidence>
<dbReference type="PANTHER" id="PTHR43156">
    <property type="entry name" value="STAGE II SPORULATION PROTEIN E-RELATED"/>
    <property type="match status" value="1"/>
</dbReference>
<dbReference type="Pfam" id="PF01590">
    <property type="entry name" value="GAF"/>
    <property type="match status" value="1"/>
</dbReference>
<gene>
    <name evidence="3" type="ORF">ABT322_41045</name>
</gene>
<dbReference type="RefSeq" id="WP_350726564.1">
    <property type="nucleotide sequence ID" value="NZ_JBEPCO010000102.1"/>
</dbReference>
<feature type="domain" description="PAS" evidence="2">
    <location>
        <begin position="118"/>
        <end position="151"/>
    </location>
</feature>
<dbReference type="InterPro" id="IPR001932">
    <property type="entry name" value="PPM-type_phosphatase-like_dom"/>
</dbReference>
<dbReference type="SUPFAM" id="SSF81606">
    <property type="entry name" value="PP2C-like"/>
    <property type="match status" value="1"/>
</dbReference>
<dbReference type="SMART" id="SM00091">
    <property type="entry name" value="PAS"/>
    <property type="match status" value="2"/>
</dbReference>
<dbReference type="Proteomes" id="UP001490330">
    <property type="component" value="Unassembled WGS sequence"/>
</dbReference>
<name>A0ABV1VTZ4_9ACTN</name>
<organism evidence="3 4">
    <name type="scientific">Streptomyces flaveolus</name>
    <dbReference type="NCBI Taxonomy" id="67297"/>
    <lineage>
        <taxon>Bacteria</taxon>
        <taxon>Bacillati</taxon>
        <taxon>Actinomycetota</taxon>
        <taxon>Actinomycetes</taxon>
        <taxon>Kitasatosporales</taxon>
        <taxon>Streptomycetaceae</taxon>
        <taxon>Streptomyces</taxon>
    </lineage>
</organism>
<sequence length="779" mass="83083">MEHASAVATLDARGTLTGWSEGARRLTGYPAEEVVGRPARDLLAREESPGALSELSGTVVLRHRDGSTLTLPLRGCPLLGAAGTPDGYAVTVSPPDERTLLLTGETFRQSSLSMSVHDTRQRYLRVNDAAQRMLGVPEEELIGRRLPEVMEEIAANGTGFLRHLRQVVDTGRSARYETLTAVSSRLGEHAWTVEMWPLRDAAGEVAAVAVAGFESTEQHRTRQRLALLSEAATAIGTTLDVVRTAEELIDILVPRFTDFATVDLLDWVFGADEPLTAPAEDIVLRRVAHESAAEGLPRPSVRLGDTDVYPPRSAPARALREGRPVLTGPGDPDFDGWMRVRNEQVPANRPFRDRISSTLAIPLRARGTTVGVATAMRVAPRDPFAPDDIVLAEELASRAAVCIDNARRFARERSTALALQHSLLPKGLPGQSAVEVAHRYLPSGSAAGIGGDWFDVIPLSGSRVALVVGDVVGHGIPSSATMGRLCTAVRTLADVDLPPDELLTHLDDLVAHLAAGGGDEVPELGATCLYAVYDPVTSRLTLASAGHPAPAVVLPDGTTRLLPVSAGPPLGVGGLPFEASEVTLSEGSVVALYTDGLLEDPDHDIDHATTELCRALTAPANSLDALCDSVLKAVLPAEPGDDVALLLARTRALGTDQVATWDVPPDPAHVADVRRSVIERLTAWGLDEAAFVTELVASELVTNAIRYGEPPVQLRLIRDRTLICEVSDASSTSPHLRRAHAFDEGGRGLLLVAQLTQRWGSRQTGAGKTIWAEQPLPPE</sequence>
<evidence type="ECO:0000256" key="1">
    <source>
        <dbReference type="ARBA" id="ARBA00022801"/>
    </source>
</evidence>
<dbReference type="Gene3D" id="3.30.450.40">
    <property type="match status" value="1"/>
</dbReference>
<dbReference type="InterPro" id="IPR013767">
    <property type="entry name" value="PAS_fold"/>
</dbReference>
<dbReference type="Gene3D" id="3.60.40.10">
    <property type="entry name" value="PPM-type phosphatase domain"/>
    <property type="match status" value="1"/>
</dbReference>
<dbReference type="Pfam" id="PF07228">
    <property type="entry name" value="SpoIIE"/>
    <property type="match status" value="1"/>
</dbReference>
<dbReference type="PANTHER" id="PTHR43156:SF2">
    <property type="entry name" value="STAGE II SPORULATION PROTEIN E"/>
    <property type="match status" value="1"/>
</dbReference>
<dbReference type="SUPFAM" id="SSF55781">
    <property type="entry name" value="GAF domain-like"/>
    <property type="match status" value="1"/>
</dbReference>
<proteinExistence type="predicted"/>
<dbReference type="InterPro" id="IPR000014">
    <property type="entry name" value="PAS"/>
</dbReference>
<dbReference type="SMART" id="SM00331">
    <property type="entry name" value="PP2C_SIG"/>
    <property type="match status" value="1"/>
</dbReference>
<dbReference type="InterPro" id="IPR013656">
    <property type="entry name" value="PAS_4"/>
</dbReference>
<dbReference type="EMBL" id="JBEPCV010000092">
    <property type="protein sequence ID" value="MER6909972.1"/>
    <property type="molecule type" value="Genomic_DNA"/>
</dbReference>
<evidence type="ECO:0000313" key="4">
    <source>
        <dbReference type="Proteomes" id="UP001490330"/>
    </source>
</evidence>
<dbReference type="NCBIfam" id="TIGR00229">
    <property type="entry name" value="sensory_box"/>
    <property type="match status" value="2"/>
</dbReference>